<accession>A0A8D8LUQ2</accession>
<evidence type="ECO:0000313" key="1">
    <source>
        <dbReference type="EMBL" id="CAG6615313.1"/>
    </source>
</evidence>
<name>A0A8D8LUQ2_9HEMI</name>
<protein>
    <submittedName>
        <fullName evidence="1">Uncharacterized protein</fullName>
    </submittedName>
</protein>
<dbReference type="AlphaFoldDB" id="A0A8D8LUQ2"/>
<sequence length="139" mass="15416">MNCSSFKGTDELSQFAYELPISIFLAACYAGTKIPEFLTLFSTTPFPFLGYKIQIPGDIFNCQHVTCDSVFGALSVSCSGFLPHRPRQSSPLPLLHSLSTSKLLSTPFLPPQLVHLSTIFVSENTFRYGLKITFGEKNR</sequence>
<organism evidence="1">
    <name type="scientific">Cacopsylla melanoneura</name>
    <dbReference type="NCBI Taxonomy" id="428564"/>
    <lineage>
        <taxon>Eukaryota</taxon>
        <taxon>Metazoa</taxon>
        <taxon>Ecdysozoa</taxon>
        <taxon>Arthropoda</taxon>
        <taxon>Hexapoda</taxon>
        <taxon>Insecta</taxon>
        <taxon>Pterygota</taxon>
        <taxon>Neoptera</taxon>
        <taxon>Paraneoptera</taxon>
        <taxon>Hemiptera</taxon>
        <taxon>Sternorrhyncha</taxon>
        <taxon>Psylloidea</taxon>
        <taxon>Psyllidae</taxon>
        <taxon>Psyllinae</taxon>
        <taxon>Cacopsylla</taxon>
    </lineage>
</organism>
<dbReference type="EMBL" id="HBUF01032570">
    <property type="protein sequence ID" value="CAG6615313.1"/>
    <property type="molecule type" value="Transcribed_RNA"/>
</dbReference>
<proteinExistence type="predicted"/>
<reference evidence="1" key="1">
    <citation type="submission" date="2021-05" db="EMBL/GenBank/DDBJ databases">
        <authorList>
            <person name="Alioto T."/>
            <person name="Alioto T."/>
            <person name="Gomez Garrido J."/>
        </authorList>
    </citation>
    <scope>NUCLEOTIDE SEQUENCE</scope>
</reference>